<comment type="subcellular location">
    <subcellularLocation>
        <location evidence="1">Cell membrane</location>
        <topology evidence="1">Peripheral membrane protein</topology>
    </subcellularLocation>
</comment>
<evidence type="ECO:0000256" key="7">
    <source>
        <dbReference type="ARBA" id="ARBA00023136"/>
    </source>
</evidence>
<dbReference type="PANTHER" id="PTHR42771">
    <property type="entry name" value="IRON(3+)-HYDROXAMATE IMPORT ATP-BINDING PROTEIN FHUC"/>
    <property type="match status" value="1"/>
</dbReference>
<gene>
    <name evidence="9" type="ORF">ABFV83_12010</name>
</gene>
<evidence type="ECO:0000256" key="6">
    <source>
        <dbReference type="ARBA" id="ARBA00023065"/>
    </source>
</evidence>
<dbReference type="InterPro" id="IPR027417">
    <property type="entry name" value="P-loop_NTPase"/>
</dbReference>
<keyword evidence="6" id="KW-0406">Ion transport</keyword>
<dbReference type="EMBL" id="CP157940">
    <property type="protein sequence ID" value="XBS52565.1"/>
    <property type="molecule type" value="Genomic_DNA"/>
</dbReference>
<keyword evidence="2" id="KW-0813">Transport</keyword>
<reference evidence="9" key="1">
    <citation type="submission" date="2024-06" db="EMBL/GenBank/DDBJ databases">
        <title>Lacrimispora cavernae sp. nov., a novel anaerobe isolated from bat guano pile inside a cave.</title>
        <authorList>
            <person name="Miller S.L."/>
            <person name="Lu N."/>
            <person name="King J."/>
            <person name="Sankaranarayanan K."/>
            <person name="Lawson P.A."/>
        </authorList>
    </citation>
    <scope>NUCLEOTIDE SEQUENCE</scope>
    <source>
        <strain evidence="9">BS-2</strain>
    </source>
</reference>
<name>A0AAU7PJN7_9FIRM</name>
<feature type="domain" description="AAA+ ATPase" evidence="8">
    <location>
        <begin position="37"/>
        <end position="212"/>
    </location>
</feature>
<dbReference type="RefSeq" id="WP_349944123.1">
    <property type="nucleotide sequence ID" value="NZ_CP157940.1"/>
</dbReference>
<evidence type="ECO:0000259" key="8">
    <source>
        <dbReference type="SMART" id="SM00382"/>
    </source>
</evidence>
<evidence type="ECO:0000256" key="2">
    <source>
        <dbReference type="ARBA" id="ARBA00022448"/>
    </source>
</evidence>
<dbReference type="GO" id="GO:0016887">
    <property type="term" value="F:ATP hydrolysis activity"/>
    <property type="evidence" value="ECO:0007669"/>
    <property type="project" value="InterPro"/>
</dbReference>
<evidence type="ECO:0000256" key="3">
    <source>
        <dbReference type="ARBA" id="ARBA00022475"/>
    </source>
</evidence>
<evidence type="ECO:0000256" key="5">
    <source>
        <dbReference type="ARBA" id="ARBA00023004"/>
    </source>
</evidence>
<dbReference type="Gene3D" id="3.40.50.300">
    <property type="entry name" value="P-loop containing nucleotide triphosphate hydrolases"/>
    <property type="match status" value="2"/>
</dbReference>
<proteinExistence type="predicted"/>
<evidence type="ECO:0000256" key="4">
    <source>
        <dbReference type="ARBA" id="ARBA00022496"/>
    </source>
</evidence>
<dbReference type="Pfam" id="PF13304">
    <property type="entry name" value="AAA_21"/>
    <property type="match status" value="1"/>
</dbReference>
<dbReference type="InterPro" id="IPR003593">
    <property type="entry name" value="AAA+_ATPase"/>
</dbReference>
<sequence length="242" mass="27163">MNSLFISGIKISWDKISPDSYLKTIPFLRNLSQINLHKSITLFTGENGSGKSTLLEAIAVAYGLNPEGGSRNFNFSTQNTHSDLHHAITLYKGPRKVCDAFFLRAESFYNVASKADEYSMGEDSYYNSYGGSSLHDQSHGESFLNVILERFYPNSLYILDEPEAALSPQRQLTVLEQIYHLSQKGTQFIIATHSPILLGIPSAEILSFNGSTIEPIDYYSTESYQITSLFVNHRDSLLKRLL</sequence>
<dbReference type="SUPFAM" id="SSF52540">
    <property type="entry name" value="P-loop containing nucleoside triphosphate hydrolases"/>
    <property type="match status" value="1"/>
</dbReference>
<keyword evidence="7" id="KW-0472">Membrane</keyword>
<dbReference type="SMART" id="SM00382">
    <property type="entry name" value="AAA"/>
    <property type="match status" value="1"/>
</dbReference>
<dbReference type="GO" id="GO:0005886">
    <property type="term" value="C:plasma membrane"/>
    <property type="evidence" value="ECO:0007669"/>
    <property type="project" value="UniProtKB-SubCell"/>
</dbReference>
<organism evidence="9">
    <name type="scientific">Lacrimispora sp. BS-2</name>
    <dbReference type="NCBI Taxonomy" id="3151850"/>
    <lineage>
        <taxon>Bacteria</taxon>
        <taxon>Bacillati</taxon>
        <taxon>Bacillota</taxon>
        <taxon>Clostridia</taxon>
        <taxon>Lachnospirales</taxon>
        <taxon>Lachnospiraceae</taxon>
        <taxon>Lacrimispora</taxon>
    </lineage>
</organism>
<keyword evidence="4" id="KW-0410">Iron transport</keyword>
<dbReference type="AlphaFoldDB" id="A0AAU7PJN7"/>
<dbReference type="InterPro" id="IPR038729">
    <property type="entry name" value="Rad50/SbcC_AAA"/>
</dbReference>
<dbReference type="GO" id="GO:0005524">
    <property type="term" value="F:ATP binding"/>
    <property type="evidence" value="ECO:0007669"/>
    <property type="project" value="InterPro"/>
</dbReference>
<dbReference type="GO" id="GO:0006826">
    <property type="term" value="P:iron ion transport"/>
    <property type="evidence" value="ECO:0007669"/>
    <property type="project" value="UniProtKB-KW"/>
</dbReference>
<evidence type="ECO:0000256" key="1">
    <source>
        <dbReference type="ARBA" id="ARBA00004202"/>
    </source>
</evidence>
<dbReference type="GO" id="GO:0006302">
    <property type="term" value="P:double-strand break repair"/>
    <property type="evidence" value="ECO:0007669"/>
    <property type="project" value="InterPro"/>
</dbReference>
<keyword evidence="3" id="KW-1003">Cell membrane</keyword>
<evidence type="ECO:0000313" key="9">
    <source>
        <dbReference type="EMBL" id="XBS52565.1"/>
    </source>
</evidence>
<dbReference type="Pfam" id="PF13476">
    <property type="entry name" value="AAA_23"/>
    <property type="match status" value="1"/>
</dbReference>
<dbReference type="PANTHER" id="PTHR42771:SF2">
    <property type="entry name" value="IRON(3+)-HYDROXAMATE IMPORT ATP-BINDING PROTEIN FHUC"/>
    <property type="match status" value="1"/>
</dbReference>
<dbReference type="InterPro" id="IPR003959">
    <property type="entry name" value="ATPase_AAA_core"/>
</dbReference>
<dbReference type="InterPro" id="IPR051535">
    <property type="entry name" value="Siderophore_ABC-ATPase"/>
</dbReference>
<accession>A0AAU7PJN7</accession>
<protein>
    <submittedName>
        <fullName evidence="9">AAA family ATPase</fullName>
    </submittedName>
</protein>
<keyword evidence="5" id="KW-0408">Iron</keyword>